<name>A0ABM9PR41_9FLAO</name>
<proteinExistence type="predicted"/>
<gene>
    <name evidence="3" type="ORF">T190115A13A_70037</name>
</gene>
<dbReference type="Gene3D" id="2.60.40.10">
    <property type="entry name" value="Immunoglobulins"/>
    <property type="match status" value="2"/>
</dbReference>
<dbReference type="InterPro" id="IPR026444">
    <property type="entry name" value="Secre_tail"/>
</dbReference>
<evidence type="ECO:0000313" key="4">
    <source>
        <dbReference type="Proteomes" id="UP001497602"/>
    </source>
</evidence>
<reference evidence="3 4" key="1">
    <citation type="submission" date="2024-05" db="EMBL/GenBank/DDBJ databases">
        <authorList>
            <person name="Duchaud E."/>
        </authorList>
    </citation>
    <scope>NUCLEOTIDE SEQUENCE [LARGE SCALE GENOMIC DNA]</scope>
    <source>
        <strain evidence="3">Ena-SAMPLE-TAB-13-05-2024-13:56:06:370-140305</strain>
    </source>
</reference>
<organism evidence="3 4">
    <name type="scientific">Tenacibaculum vairaonense</name>
    <dbReference type="NCBI Taxonomy" id="3137860"/>
    <lineage>
        <taxon>Bacteria</taxon>
        <taxon>Pseudomonadati</taxon>
        <taxon>Bacteroidota</taxon>
        <taxon>Flavobacteriia</taxon>
        <taxon>Flavobacteriales</taxon>
        <taxon>Flavobacteriaceae</taxon>
        <taxon>Tenacibaculum</taxon>
    </lineage>
</organism>
<keyword evidence="1" id="KW-0732">Signal</keyword>
<dbReference type="RefSeq" id="WP_348739856.1">
    <property type="nucleotide sequence ID" value="NZ_CAXJRC010000044.1"/>
</dbReference>
<dbReference type="NCBIfam" id="TIGR04183">
    <property type="entry name" value="Por_Secre_tail"/>
    <property type="match status" value="1"/>
</dbReference>
<sequence length="3600" mass="394891">MRRILIVFILLFLGNNIYSQKYQIEISGYVKSGGSSCGTINGITGIYLVYRSGKEVNLHPYKYYRDQYYSYSREFDASDKVVKVRFHYSRRYRHWGDCKSRHVEKPINVYTPCHSERYTKSQVYDGAVDSGYAKIDIYPTPEVRYPDGFDVKKTKIVCQTESIKIQADNYGNSLSSTNKRKIYKWEYKDVVNKVNQATPGYQILLDEIDRLNERFRECLDNDGGGGIDQPFLKNNKDKNRPPGGRCNYWFERVKEAAEEARNYSPKFVKVAKWKPLRNKEGQRVIDVKLSDIYTSTSDQKKALEGVTIPIRVKPSCLEESKIPKDKNNSVSIQFLPEPPKVSKVPSFNAPTCSYDEVTGFTIYFDRQLYTGEVLNINLKRQDDLNANLFISRGKNVGINSLQRVNDNLYKYNFTKEPGALGIIDGKYKIFVTGNRRASNGALIKNCVELEFPKSGTYSISTPAPVIFNAASVQKHQACFGVKDGEIKITASGGSGNLKYVLNGVESADTFSGTKIIKPLNPGKYTIKVKDDKGCFAKDSSGKDIIKNVTINFATEIKHNKGTVIDTGFPGASSGSVKINNVWGGSPINGTSYNYEVLSSANVKLKSGIILASGGTISGLPSGIHKIVYIDANGCRVTYPLSKINDPLPISATITSTKPDCIGNKGNILINSISGGYAKYSVIIKKGGITVSNLTNIESTTSVSVIAGEYSILIKDTRQGKLEKIIKVLPQSKITIDKVDITSPIKCFGEKATVVVSASGGKSSNYQYAIWKGASTVWKNTNTFDLAPSSRDYVFRVRHKEVTGCLSAVSNPIPIKGRDPIEVLNVKVKHNDIYGAEQGEINLKLDGGIPNYKVVWSKKGEPTFTKTGTNIKELKAGFYSAFVIDNEGCQLNSAELLKVTDVEVKEKPQLLVSLDISTPIKCYEGRGTILAKPIGGSGNYSYKWLKNGIVQSNTTSIFSDAFKGDYKVEVNDGHTITSSSITLSDPTQVKLNIVKKDISCYGETDGLIQLLPQGGAGDYKYSLDNKKTYKSVKNLTNNTLSNLSKGNYTIWLKDKEGCEIVSGISTSIIEPSQIEITKRNITNNSIIGGSIGSISINVFGGKESYSYVWTKQGDSSFSNKNRDISGLLAGVYQVEVLDANNCLQIATFEVKEPKPIAVTINQTKEITCFGDSTGALVATVTGGFPLNSTSSDFIYKWFKLEAGIKTSINSDLKLDAIHSLEKGKYRVEVNDVKGEASFAEITITEPTKLEVLLKTKTNVNCFKGNDGQIEINIKGGTPNYSYKWTKENDTNFSSLDKDLVDIKSGLYTVEVTDDNECKTILRNIEIKQPSAELVIQDFKIVNLKGFETNDGSIEVNIAGGTKDYTYSWKEKGTTTSLGIKNSIDGLKAATYVLTAKDKNDCTIIKEFEVKQPPKLVITSIEQTGEIICFGDATVDLLVNVEGGTLPYTYKWIRKGEDKELSIKSSLKAIGGGTYIIEIIDGNLIKTTKEVTVNQPEALSFGAIDTVDVLCFGKATGSISVDVLGGIKPYTYSWSNGKVGASIQDLVAGDYTVTVIDKNLCEIKTTVEVKQPLVGLSIATEEKRDATGFGLSNGYIKIKVSGGTPDYVYQWKDESEQILTSITNELSNISAGTYELTVIDKGNCIISSTYVIEEPAKLEVDVTEVSILCNGEQGKLTASVKGGVPPYSYQWKDNSGVSISNSSFIEVISGIYSLEVEDANKNKVLISSIELKEPEALSFGAIDTVDVLCFGKATGSISVDVSGGIKPYTYNWSNGKVGASIQDLVAGDYTVTVIDKNLCEIKTTVEVKQPLVGLSIATEEKRDATGFGLSNGYIKIKVSGGTPDYVYQWKDESEQILTSITNELSNISAGTYELTVIDKGNCIISSTYVIEEPAKLEVDVTEVSILCNGEQGKLTASVKGGVPPYSYQWKDNSGVSISNSSFIEVISGIYSLEVEDANKNKVLISSIELKEPEALSFGAIDTVDVLCFGKATGSISVDVSGGIKPYTYNWSNGKVGASIQDLVAGDYTVTVIDKNLCEIKTTVEVKQPLVGLSIATEEKRDATGFGLSNGYIKIKVSGGTPDYVYQWKDESEQILTSITNELSNISAGTYELTVIDKGNCIISSIYVIEEPAKLEVDVTEVSILCNGEQGKLTASVKGGVPPYSFQWKDNSGASISNSSFIEVISGIYSLEVEDANKNKVLISSIELKEPEALSFVSIDTVDVLCYGEATGSILVSVSGGIEPYVYTWSHTTINSNQLTNLAKGVYQLRVTDKNGCFISDNFIEVSEPDLYEVSETNLVRPSSDLVNDGEINIKIVGGEAPYNYLWKNQDGTTIKDENTSQKSSEITNLDEGTYTIRITDNKGCITEETYNLANPGELLVSVEQLQEITCFNNNSAVLDVITIGGAGGNKYTWYNALNDTIVGTKKQLTSIYAGSYYVIVDNAEGIKEKSAIFEVKEPTKIVLDFTTTNVTCFDEANGSFTFNVEGGSMSYTYRYSFEGGVFSGWQSVPSSNNVEVENLKPGNYKIQLKDSNNCFALNDSGNDIFEIPITQPELLKTNTDLLLNPSGYKLKNGSIEVSIEGGTKPYTYIWTTNTGVTLPTSLKIENLPAGNYRLDVEDSKGCKIKKDFKLTQPDELKLTLNQTAIISCKGEADATLKVNVIGGVKPYSYQWYKDGSSTIISANETLKNVIAETYYVIIIDKNNNKLQSEKYTITEPNTLTLELNADYVGCGRAKDWDVNSLVKGGTPPYNYLWNTGEKTKTLKNVVADKYELTVVDKNGCRVVKDIQLTAPDVLRINTRTINNPSGFGLTNGSIEVYLTGGTTPYNYNWETNTGLVLPESLSLKNLPAGRYILNVEDNKGCAVSKIFELIEPEQLTVTISQTAIISCEGENNGMLQAKVTGGVPGYIYLWYREGETSVLSSRSTLNNVSAGNYYVVINDINRNEIKSNTYKVTEPNILTLELSADYVECGRAEDWTISSKVTGGTPPYNYLWNTGENSQNLENVKAEKYELTVVDINGCKVTKEIELKAPDELEINLDNLIHPTGFGLSNGNIKVGIKGGTSPYNYSWETPTGNVIPNTLNIEEVSAGEYLFNVEDSKGCKTSVSYVLEEPDKLEVKLTQIAIVRCKGDNTARLQANVLGGVSPYTYQWYRDGDTSIISKENILKDISYGTYYVNIIDANNNKVESIKYNVSEPETLTMELNADYTNCGTANDWSIISKIEGGTPPYNYLWNTGNTTSKLTNVKAATYELTVVDANGCRANKDILIELPEKLVISNDELKNVTCYRGNDGKINIDVKGGLPPYSYKWNNEETTAIISNLQAGEYSVTVTDIKGCKISKTYIIEEPDLITVDLGDDITLCKDQSTIIDGTIDDGKTYSWTSDNGFISSEPIIEVADAGTYTVNIITNQGCEASDTIVINTLNNDIDANFIVSTQVFVNESFIAANVSSPSPDQSAWLSPIEAKVIEEGTNYIELLFEEVGEYEVTLITTVGDCEEVITKKVFVVEKEVDNSVSQDNSNQPMIEEFVIYPNPSSGEFKLDIKLKEEHNISVRIFAMQGNNFIDMKKANGKKEYTLNYNLSLVSGVYVVLVETKKERLVKKIIIK</sequence>
<dbReference type="Pfam" id="PF18962">
    <property type="entry name" value="Por_Secre_tail"/>
    <property type="match status" value="1"/>
</dbReference>
<dbReference type="Gene3D" id="2.60.40.740">
    <property type="match status" value="7"/>
</dbReference>
<dbReference type="Proteomes" id="UP001497602">
    <property type="component" value="Unassembled WGS sequence"/>
</dbReference>
<dbReference type="InterPro" id="IPR007110">
    <property type="entry name" value="Ig-like_dom"/>
</dbReference>
<dbReference type="InterPro" id="IPR013783">
    <property type="entry name" value="Ig-like_fold"/>
</dbReference>
<accession>A0ABM9PR41</accession>
<dbReference type="InterPro" id="IPR025667">
    <property type="entry name" value="SprB_repeat"/>
</dbReference>
<evidence type="ECO:0000259" key="2">
    <source>
        <dbReference type="PROSITE" id="PS50835"/>
    </source>
</evidence>
<dbReference type="Pfam" id="PF13573">
    <property type="entry name" value="SprB"/>
    <property type="match status" value="24"/>
</dbReference>
<evidence type="ECO:0000313" key="3">
    <source>
        <dbReference type="EMBL" id="CAL2108264.1"/>
    </source>
</evidence>
<keyword evidence="4" id="KW-1185">Reference proteome</keyword>
<protein>
    <submittedName>
        <fullName evidence="3">Por secretion system C-terminal sorting domain-containing protein</fullName>
    </submittedName>
</protein>
<dbReference type="EMBL" id="CAXJRC010000044">
    <property type="protein sequence ID" value="CAL2108264.1"/>
    <property type="molecule type" value="Genomic_DNA"/>
</dbReference>
<dbReference type="PROSITE" id="PS50835">
    <property type="entry name" value="IG_LIKE"/>
    <property type="match status" value="1"/>
</dbReference>
<evidence type="ECO:0000256" key="1">
    <source>
        <dbReference type="ARBA" id="ARBA00022729"/>
    </source>
</evidence>
<comment type="caution">
    <text evidence="3">The sequence shown here is derived from an EMBL/GenBank/DDBJ whole genome shotgun (WGS) entry which is preliminary data.</text>
</comment>
<feature type="domain" description="Ig-like" evidence="2">
    <location>
        <begin position="2870"/>
        <end position="2951"/>
    </location>
</feature>